<protein>
    <submittedName>
        <fullName evidence="1">Uncharacterized protein</fullName>
    </submittedName>
</protein>
<evidence type="ECO:0000313" key="1">
    <source>
        <dbReference type="EMBL" id="KII68819.1"/>
    </source>
</evidence>
<dbReference type="Proteomes" id="UP000031668">
    <property type="component" value="Unassembled WGS sequence"/>
</dbReference>
<dbReference type="EMBL" id="JWZT01002704">
    <property type="protein sequence ID" value="KII68819.1"/>
    <property type="molecule type" value="Genomic_DNA"/>
</dbReference>
<proteinExistence type="predicted"/>
<keyword evidence="2" id="KW-1185">Reference proteome</keyword>
<evidence type="ECO:0000313" key="2">
    <source>
        <dbReference type="Proteomes" id="UP000031668"/>
    </source>
</evidence>
<organism evidence="1 2">
    <name type="scientific">Thelohanellus kitauei</name>
    <name type="common">Myxosporean</name>
    <dbReference type="NCBI Taxonomy" id="669202"/>
    <lineage>
        <taxon>Eukaryota</taxon>
        <taxon>Metazoa</taxon>
        <taxon>Cnidaria</taxon>
        <taxon>Myxozoa</taxon>
        <taxon>Myxosporea</taxon>
        <taxon>Bivalvulida</taxon>
        <taxon>Platysporina</taxon>
        <taxon>Myxobolidae</taxon>
        <taxon>Thelohanellus</taxon>
    </lineage>
</organism>
<gene>
    <name evidence="1" type="ORF">RF11_10001</name>
</gene>
<comment type="caution">
    <text evidence="1">The sequence shown here is derived from an EMBL/GenBank/DDBJ whole genome shotgun (WGS) entry which is preliminary data.</text>
</comment>
<dbReference type="AlphaFoldDB" id="A0A0C2ITQ7"/>
<name>A0A0C2ITQ7_THEKT</name>
<accession>A0A0C2ITQ7</accession>
<reference evidence="1 2" key="1">
    <citation type="journal article" date="2014" name="Genome Biol. Evol.">
        <title>The genome of the myxosporean Thelohanellus kitauei shows adaptations to nutrient acquisition within its fish host.</title>
        <authorList>
            <person name="Yang Y."/>
            <person name="Xiong J."/>
            <person name="Zhou Z."/>
            <person name="Huo F."/>
            <person name="Miao W."/>
            <person name="Ran C."/>
            <person name="Liu Y."/>
            <person name="Zhang J."/>
            <person name="Feng J."/>
            <person name="Wang M."/>
            <person name="Wang M."/>
            <person name="Wang L."/>
            <person name="Yao B."/>
        </authorList>
    </citation>
    <scope>NUCLEOTIDE SEQUENCE [LARGE SCALE GENOMIC DNA]</scope>
    <source>
        <strain evidence="1">Wuqing</strain>
    </source>
</reference>
<sequence>MCITYNTTCGLRQGITGVADVGHCFEFFGYSALRQGVRRKGIHLLRKLIQKSSQYFTIVISWLSRNFLSARCYPVHDWQAPISGEEINANLKKKVPWLWTVARGIDPHPSSNRC</sequence>